<dbReference type="FunFam" id="3.30.200.20:FF:001188">
    <property type="entry name" value="3-phosphoinositide-dependent protein kinase 1"/>
    <property type="match status" value="1"/>
</dbReference>
<dbReference type="GO" id="GO:0071248">
    <property type="term" value="P:cellular response to metal ion"/>
    <property type="evidence" value="ECO:0007669"/>
    <property type="project" value="EnsemblMetazoa"/>
</dbReference>
<dbReference type="SMART" id="SM00220">
    <property type="entry name" value="S_TKc"/>
    <property type="match status" value="1"/>
</dbReference>
<dbReference type="Gene3D" id="2.30.29.30">
    <property type="entry name" value="Pleckstrin-homology domain (PH domain)/Phosphotyrosine-binding domain (PTB)"/>
    <property type="match status" value="1"/>
</dbReference>
<dbReference type="InterPro" id="IPR008271">
    <property type="entry name" value="Ser/Thr_kinase_AS"/>
</dbReference>
<reference evidence="15" key="1">
    <citation type="submission" date="2011-07" db="EMBL/GenBank/DDBJ databases">
        <authorList>
            <consortium name="Caenorhabditis brenneri Sequencing and Analysis Consortium"/>
            <person name="Wilson R.K."/>
        </authorList>
    </citation>
    <scope>NUCLEOTIDE SEQUENCE [LARGE SCALE GENOMIC DNA]</scope>
    <source>
        <strain evidence="15">PB2801</strain>
    </source>
</reference>
<keyword evidence="15" id="KW-1185">Reference proteome</keyword>
<dbReference type="GO" id="GO:0043025">
    <property type="term" value="C:neuronal cell body"/>
    <property type="evidence" value="ECO:0007669"/>
    <property type="project" value="EnsemblMetazoa"/>
</dbReference>
<dbReference type="Pfam" id="PF14593">
    <property type="entry name" value="PH_3"/>
    <property type="match status" value="1"/>
</dbReference>
<dbReference type="GO" id="GO:0007611">
    <property type="term" value="P:learning or memory"/>
    <property type="evidence" value="ECO:0007669"/>
    <property type="project" value="EnsemblMetazoa"/>
</dbReference>
<dbReference type="InterPro" id="IPR039046">
    <property type="entry name" value="PDPK1"/>
</dbReference>
<accession>G0N7Q2</accession>
<evidence type="ECO:0000256" key="11">
    <source>
        <dbReference type="PROSITE-ProRule" id="PRU10141"/>
    </source>
</evidence>
<dbReference type="PROSITE" id="PS00108">
    <property type="entry name" value="PROTEIN_KINASE_ST"/>
    <property type="match status" value="1"/>
</dbReference>
<dbReference type="PROSITE" id="PS50011">
    <property type="entry name" value="PROTEIN_KINASE_DOM"/>
    <property type="match status" value="1"/>
</dbReference>
<evidence type="ECO:0000256" key="6">
    <source>
        <dbReference type="ARBA" id="ARBA00022741"/>
    </source>
</evidence>
<name>G0N7Q2_CAEBE</name>
<evidence type="ECO:0000256" key="1">
    <source>
        <dbReference type="ARBA" id="ARBA00010006"/>
    </source>
</evidence>
<dbReference type="GO" id="GO:0008582">
    <property type="term" value="P:regulation of synaptic assembly at neuromuscular junction"/>
    <property type="evidence" value="ECO:0007669"/>
    <property type="project" value="EnsemblMetazoa"/>
</dbReference>
<proteinExistence type="inferred from homology"/>
<dbReference type="GO" id="GO:0035556">
    <property type="term" value="P:intracellular signal transduction"/>
    <property type="evidence" value="ECO:0007669"/>
    <property type="project" value="TreeGrafter"/>
</dbReference>
<keyword evidence="8 11" id="KW-0067">ATP-binding</keyword>
<feature type="region of interest" description="Disordered" evidence="12">
    <location>
        <begin position="230"/>
        <end position="262"/>
    </location>
</feature>
<dbReference type="GO" id="GO:0005524">
    <property type="term" value="F:ATP binding"/>
    <property type="evidence" value="ECO:0007669"/>
    <property type="project" value="UniProtKB-UniRule"/>
</dbReference>
<dbReference type="FunCoup" id="G0N7Q2">
    <property type="interactions" value="3041"/>
</dbReference>
<keyword evidence="7" id="KW-0418">Kinase</keyword>
<dbReference type="EC" id="2.7.11.1" evidence="2"/>
<dbReference type="PROSITE" id="PS00107">
    <property type="entry name" value="PROTEIN_KINASE_ATP"/>
    <property type="match status" value="1"/>
</dbReference>
<dbReference type="InterPro" id="IPR011993">
    <property type="entry name" value="PH-like_dom_sf"/>
</dbReference>
<dbReference type="InterPro" id="IPR050236">
    <property type="entry name" value="Ser_Thr_kinase_AGC"/>
</dbReference>
<feature type="binding site" evidence="11">
    <location>
        <position position="95"/>
    </location>
    <ligand>
        <name>ATP</name>
        <dbReference type="ChEBI" id="CHEBI:30616"/>
    </ligand>
</feature>
<dbReference type="AlphaFoldDB" id="G0N7Q2"/>
<feature type="compositionally biased region" description="Polar residues" evidence="12">
    <location>
        <begin position="1"/>
        <end position="18"/>
    </location>
</feature>
<comment type="catalytic activity">
    <reaction evidence="9">
        <text>L-threonyl-[protein] + ATP = O-phospho-L-threonyl-[protein] + ADP + H(+)</text>
        <dbReference type="Rhea" id="RHEA:46608"/>
        <dbReference type="Rhea" id="RHEA-COMP:11060"/>
        <dbReference type="Rhea" id="RHEA-COMP:11605"/>
        <dbReference type="ChEBI" id="CHEBI:15378"/>
        <dbReference type="ChEBI" id="CHEBI:30013"/>
        <dbReference type="ChEBI" id="CHEBI:30616"/>
        <dbReference type="ChEBI" id="CHEBI:61977"/>
        <dbReference type="ChEBI" id="CHEBI:456216"/>
        <dbReference type="EC" id="2.7.11.1"/>
    </reaction>
</comment>
<evidence type="ECO:0000256" key="4">
    <source>
        <dbReference type="ARBA" id="ARBA00022527"/>
    </source>
</evidence>
<dbReference type="GO" id="GO:0040024">
    <property type="term" value="P:dauer larval development"/>
    <property type="evidence" value="ECO:0007669"/>
    <property type="project" value="EnsemblMetazoa"/>
</dbReference>
<evidence type="ECO:0000313" key="15">
    <source>
        <dbReference type="Proteomes" id="UP000008068"/>
    </source>
</evidence>
<dbReference type="Proteomes" id="UP000008068">
    <property type="component" value="Unassembled WGS sequence"/>
</dbReference>
<dbReference type="GO" id="GO:0050920">
    <property type="term" value="P:regulation of chemotaxis"/>
    <property type="evidence" value="ECO:0007669"/>
    <property type="project" value="EnsemblMetazoa"/>
</dbReference>
<feature type="domain" description="Protein kinase" evidence="13">
    <location>
        <begin position="66"/>
        <end position="361"/>
    </location>
</feature>
<evidence type="ECO:0000256" key="10">
    <source>
        <dbReference type="ARBA" id="ARBA00048679"/>
    </source>
</evidence>
<dbReference type="SUPFAM" id="SSF56112">
    <property type="entry name" value="Protein kinase-like (PK-like)"/>
    <property type="match status" value="1"/>
</dbReference>
<dbReference type="InterPro" id="IPR001849">
    <property type="entry name" value="PH_domain"/>
</dbReference>
<dbReference type="CDD" id="cd05581">
    <property type="entry name" value="STKc_PDK1"/>
    <property type="match status" value="1"/>
</dbReference>
<dbReference type="InterPro" id="IPR011009">
    <property type="entry name" value="Kinase-like_dom_sf"/>
</dbReference>
<dbReference type="eggNOG" id="KOG0592">
    <property type="taxonomic scope" value="Eukaryota"/>
</dbReference>
<protein>
    <recommendedName>
        <fullName evidence="3">3-phosphoinositide-dependent protein kinase 1</fullName>
        <ecNumber evidence="2">2.7.11.1</ecNumber>
    </recommendedName>
</protein>
<evidence type="ECO:0000256" key="9">
    <source>
        <dbReference type="ARBA" id="ARBA00047899"/>
    </source>
</evidence>
<dbReference type="SUPFAM" id="SSF50729">
    <property type="entry name" value="PH domain-like"/>
    <property type="match status" value="1"/>
</dbReference>
<keyword evidence="5" id="KW-0808">Transferase</keyword>
<dbReference type="STRING" id="135651.G0N7Q2"/>
<feature type="region of interest" description="Disordered" evidence="12">
    <location>
        <begin position="1"/>
        <end position="25"/>
    </location>
</feature>
<organism evidence="15">
    <name type="scientific">Caenorhabditis brenneri</name>
    <name type="common">Nematode worm</name>
    <dbReference type="NCBI Taxonomy" id="135651"/>
    <lineage>
        <taxon>Eukaryota</taxon>
        <taxon>Metazoa</taxon>
        <taxon>Ecdysozoa</taxon>
        <taxon>Nematoda</taxon>
        <taxon>Chromadorea</taxon>
        <taxon>Rhabditida</taxon>
        <taxon>Rhabditina</taxon>
        <taxon>Rhabditomorpha</taxon>
        <taxon>Rhabditoidea</taxon>
        <taxon>Rhabditidae</taxon>
        <taxon>Peloderinae</taxon>
        <taxon>Caenorhabditis</taxon>
    </lineage>
</organism>
<dbReference type="GO" id="GO:0030424">
    <property type="term" value="C:axon"/>
    <property type="evidence" value="ECO:0007669"/>
    <property type="project" value="EnsemblMetazoa"/>
</dbReference>
<dbReference type="InterPro" id="IPR000719">
    <property type="entry name" value="Prot_kinase_dom"/>
</dbReference>
<dbReference type="GO" id="GO:0005634">
    <property type="term" value="C:nucleus"/>
    <property type="evidence" value="ECO:0007669"/>
    <property type="project" value="EnsemblMetazoa"/>
</dbReference>
<feature type="compositionally biased region" description="Polar residues" evidence="12">
    <location>
        <begin position="230"/>
        <end position="239"/>
    </location>
</feature>
<dbReference type="GO" id="GO:0034614">
    <property type="term" value="P:cellular response to reactive oxygen species"/>
    <property type="evidence" value="ECO:0007669"/>
    <property type="project" value="EnsemblMetazoa"/>
</dbReference>
<comment type="similarity">
    <text evidence="1">Belongs to the protein kinase superfamily. AGC Ser/Thr protein kinase family. PDPK1 subfamily.</text>
</comment>
<keyword evidence="4" id="KW-0723">Serine/threonine-protein kinase</keyword>
<dbReference type="InParanoid" id="G0N7Q2"/>
<evidence type="ECO:0000259" key="13">
    <source>
        <dbReference type="PROSITE" id="PS50011"/>
    </source>
</evidence>
<dbReference type="GO" id="GO:0004674">
    <property type="term" value="F:protein serine/threonine kinase activity"/>
    <property type="evidence" value="ECO:0007669"/>
    <property type="project" value="UniProtKB-KW"/>
</dbReference>
<dbReference type="OrthoDB" id="347657at2759"/>
<feature type="region of interest" description="Disordered" evidence="12">
    <location>
        <begin position="595"/>
        <end position="632"/>
    </location>
</feature>
<dbReference type="PANTHER" id="PTHR24356">
    <property type="entry name" value="SERINE/THREONINE-PROTEIN KINASE"/>
    <property type="match status" value="1"/>
</dbReference>
<dbReference type="InterPro" id="IPR017441">
    <property type="entry name" value="Protein_kinase_ATP_BS"/>
</dbReference>
<evidence type="ECO:0000256" key="2">
    <source>
        <dbReference type="ARBA" id="ARBA00012513"/>
    </source>
</evidence>
<dbReference type="Pfam" id="PF00069">
    <property type="entry name" value="Pkinase"/>
    <property type="match status" value="2"/>
</dbReference>
<dbReference type="Gene3D" id="1.10.510.10">
    <property type="entry name" value="Transferase(Phosphotransferase) domain 1"/>
    <property type="match status" value="1"/>
</dbReference>
<evidence type="ECO:0000256" key="3">
    <source>
        <dbReference type="ARBA" id="ARBA00018538"/>
    </source>
</evidence>
<dbReference type="Gene3D" id="3.30.200.20">
    <property type="entry name" value="Phosphorylase Kinase, domain 1"/>
    <property type="match status" value="1"/>
</dbReference>
<feature type="compositionally biased region" description="Basic and acidic residues" evidence="12">
    <location>
        <begin position="595"/>
        <end position="615"/>
    </location>
</feature>
<dbReference type="InterPro" id="IPR033931">
    <property type="entry name" value="PDK1-typ_PH"/>
</dbReference>
<comment type="catalytic activity">
    <reaction evidence="10">
        <text>L-seryl-[protein] + ATP = O-phospho-L-seryl-[protein] + ADP + H(+)</text>
        <dbReference type="Rhea" id="RHEA:17989"/>
        <dbReference type="Rhea" id="RHEA-COMP:9863"/>
        <dbReference type="Rhea" id="RHEA-COMP:11604"/>
        <dbReference type="ChEBI" id="CHEBI:15378"/>
        <dbReference type="ChEBI" id="CHEBI:29999"/>
        <dbReference type="ChEBI" id="CHEBI:30616"/>
        <dbReference type="ChEBI" id="CHEBI:83421"/>
        <dbReference type="ChEBI" id="CHEBI:456216"/>
        <dbReference type="EC" id="2.7.11.1"/>
    </reaction>
</comment>
<dbReference type="PANTHER" id="PTHR24356:SF406">
    <property type="entry name" value="3-PHOSPHOINOSITIDE-DEPENDENT PROTEIN KINASE 1"/>
    <property type="match status" value="1"/>
</dbReference>
<evidence type="ECO:0000256" key="8">
    <source>
        <dbReference type="ARBA" id="ARBA00022840"/>
    </source>
</evidence>
<dbReference type="SMART" id="SM00233">
    <property type="entry name" value="PH"/>
    <property type="match status" value="1"/>
</dbReference>
<evidence type="ECO:0000256" key="5">
    <source>
        <dbReference type="ARBA" id="ARBA00022679"/>
    </source>
</evidence>
<dbReference type="CDD" id="cd01262">
    <property type="entry name" value="PH_PDK1"/>
    <property type="match status" value="1"/>
</dbReference>
<dbReference type="HOGENOM" id="CLU_000288_63_9_1"/>
<sequence>MEDLTPSPTSEDAQSSQDGIEHVRPTTSMRLDFSTTTVTELSTDAAQDLIDQSIRLGCPRKTPNDFVFLANIGEGAYSQVFRCREVDTDAIFAVKVLQKAHLTRHNKTDAIVREKNILNYLTQECGGHPFITQLYTHFHDQARIYFVMGLVDGGDLGESLCHFGSFDLQTTRFFASEIVSGLQFLHDHKVVHRDMKPENVLIQRTGHTLIGDFGSAQTFDGLVLSQEGFNEDNQTTSRSLDSEESPPPRHKYYSEDEEESTARRTTFVGTALYVSPEMLADGDVGPQTDIWGLGCIMFQCLAGQPPFRAVNQYHLLKRIQELDYTFPEGFPDEAKEIIGKILIANPNNRITIQEMMKHTFFEGVDWKNIASATPPVLHAYIPATFGEPEYYSNIAPEDVEPGLDENAMLRLMNMADLISSQPSTPSTSDHQGEPFAATALQRTDAQKEKAKIREQKLQEQRLNNPFHIFTNNLLILKQGYLEKKRGLFARRRLFLLTEGPHLLYIDVPNKVLKGEIPWTPCMQIEVKNPGTFFIHTPNRVYYLFDGEKKADEWRQAIEEVRKRYAKVIEQTFDVATRDGTFGSIYGKKKSRKEMIREQKALRRKQEKEEKRELKAEQQVNKKLSMQMDKKSP</sequence>
<gene>
    <name evidence="14" type="ORF">CAEBREN_31826</name>
</gene>
<dbReference type="EMBL" id="GL379848">
    <property type="protein sequence ID" value="EGT54813.1"/>
    <property type="molecule type" value="Genomic_DNA"/>
</dbReference>
<keyword evidence="6 11" id="KW-0547">Nucleotide-binding</keyword>
<evidence type="ECO:0000313" key="14">
    <source>
        <dbReference type="EMBL" id="EGT54813.1"/>
    </source>
</evidence>
<evidence type="ECO:0000256" key="7">
    <source>
        <dbReference type="ARBA" id="ARBA00022777"/>
    </source>
</evidence>
<evidence type="ECO:0000256" key="12">
    <source>
        <dbReference type="SAM" id="MobiDB-lite"/>
    </source>
</evidence>